<dbReference type="PANTHER" id="PTHR37417">
    <property type="entry name" value="67 KDA MYOSIN-CROSS-REACTIVE ANTIGEN FAMILY PROTEIN (AFU_ORTHOLOGUE AFUA_5G09970)"/>
    <property type="match status" value="1"/>
</dbReference>
<gene>
    <name evidence="1" type="ORF">SAMN04488542_101464</name>
</gene>
<dbReference type="Gene3D" id="3.30.9.80">
    <property type="match status" value="1"/>
</dbReference>
<dbReference type="NCBIfam" id="NF010584">
    <property type="entry name" value="PRK13977.1"/>
    <property type="match status" value="1"/>
</dbReference>
<keyword evidence="2" id="KW-1185">Reference proteome</keyword>
<dbReference type="InterPro" id="IPR010354">
    <property type="entry name" value="Oleate_hydratase"/>
</dbReference>
<dbReference type="PANTHER" id="PTHR37417:SF2">
    <property type="entry name" value="67 KDA MYOSIN-CROSS-REACTIVE ANTIGEN FAMILY PROTEIN (AFU_ORTHOLOGUE AFUA_5G09970)"/>
    <property type="match status" value="1"/>
</dbReference>
<dbReference type="SUPFAM" id="SSF51905">
    <property type="entry name" value="FAD/NAD(P)-binding domain"/>
    <property type="match status" value="1"/>
</dbReference>
<dbReference type="Pfam" id="PF06100">
    <property type="entry name" value="MCRA"/>
    <property type="match status" value="1"/>
</dbReference>
<sequence length="527" mass="59580">MVKQENGKSQVYFVGGGIASLAGAAYLVRDCDFPGQNIHIIEEMKILGGSNDGAGDEEHGYVIRGGRMLNDETYENLWELLMTIPSLDHPDRSVREEITEFDNANPTHSSARLVNRQGEVVDVLSMGFDMADRLAMGKLIVTPEERLGKARINEWFGPHFFTTNFWYMWATTFAFQPWHSAVEFKRYMIRFMHEFPRIQTLEGVTRTPYNQYDSIILPLHKYLESYGVDFAMKCTVTDLQFKEGDGITVTQMNISQEGEGSVIPVHEGDLVIVTNGSMTESSSLGSMTEAPKMNGKGSSWKLWDRISAKKTGLGNPSSFDDHANESKWESFTVTFQDSVFFDLMEKFSRNRAGTGALVTFKDSSWLMSIVLAFQPHFRNQPDHVKVFWGYGLYPDNVGDFVKKKMCDCTGEEIMAELLYHLHFEEHKDAIMATANCIPCMMPYITSQFMPRLGSDRPKVVPEGSTNLAFIGQFCEIPDDVVFTEEYSVRAARIAVYTLLGIDKSIAPINQYQYDVRTLLAGLVTSFR</sequence>
<accession>A0A1G7F4Z4</accession>
<organism evidence="1 2">
    <name type="scientific">Fontibacillus panacisegetis</name>
    <dbReference type="NCBI Taxonomy" id="670482"/>
    <lineage>
        <taxon>Bacteria</taxon>
        <taxon>Bacillati</taxon>
        <taxon>Bacillota</taxon>
        <taxon>Bacilli</taxon>
        <taxon>Bacillales</taxon>
        <taxon>Paenibacillaceae</taxon>
        <taxon>Fontibacillus</taxon>
    </lineage>
</organism>
<evidence type="ECO:0000313" key="1">
    <source>
        <dbReference type="EMBL" id="SDE70806.1"/>
    </source>
</evidence>
<reference evidence="1 2" key="1">
    <citation type="submission" date="2016-10" db="EMBL/GenBank/DDBJ databases">
        <authorList>
            <person name="de Groot N.N."/>
        </authorList>
    </citation>
    <scope>NUCLEOTIDE SEQUENCE [LARGE SCALE GENOMIC DNA]</scope>
    <source>
        <strain evidence="1 2">DSM 28129</strain>
    </source>
</reference>
<evidence type="ECO:0000313" key="2">
    <source>
        <dbReference type="Proteomes" id="UP000198972"/>
    </source>
</evidence>
<protein>
    <submittedName>
        <fullName evidence="1">Oleate hydratase</fullName>
    </submittedName>
</protein>
<dbReference type="GO" id="GO:0071949">
    <property type="term" value="F:FAD binding"/>
    <property type="evidence" value="ECO:0007669"/>
    <property type="project" value="InterPro"/>
</dbReference>
<dbReference type="GO" id="GO:0006631">
    <property type="term" value="P:fatty acid metabolic process"/>
    <property type="evidence" value="ECO:0007669"/>
    <property type="project" value="InterPro"/>
</dbReference>
<name>A0A1G7F4Z4_9BACL</name>
<dbReference type="Gene3D" id="3.50.50.60">
    <property type="entry name" value="FAD/NAD(P)-binding domain"/>
    <property type="match status" value="2"/>
</dbReference>
<dbReference type="AlphaFoldDB" id="A0A1G7F4Z4"/>
<dbReference type="GO" id="GO:0050151">
    <property type="term" value="F:oleate hydratase activity"/>
    <property type="evidence" value="ECO:0007669"/>
    <property type="project" value="InterPro"/>
</dbReference>
<dbReference type="InterPro" id="IPR036188">
    <property type="entry name" value="FAD/NAD-bd_sf"/>
</dbReference>
<dbReference type="RefSeq" id="WP_091226377.1">
    <property type="nucleotide sequence ID" value="NZ_FNBG01000001.1"/>
</dbReference>
<dbReference type="OrthoDB" id="4540221at2"/>
<dbReference type="EMBL" id="FNBG01000001">
    <property type="protein sequence ID" value="SDE70806.1"/>
    <property type="molecule type" value="Genomic_DNA"/>
</dbReference>
<dbReference type="Proteomes" id="UP000198972">
    <property type="component" value="Unassembled WGS sequence"/>
</dbReference>
<proteinExistence type="predicted"/>